<keyword evidence="3" id="KW-1185">Reference proteome</keyword>
<gene>
    <name evidence="2" type="ORF">CC85DRAFT_288394</name>
</gene>
<evidence type="ECO:0000313" key="2">
    <source>
        <dbReference type="EMBL" id="KLT39597.1"/>
    </source>
</evidence>
<organism evidence="2 3">
    <name type="scientific">Cutaneotrichosporon oleaginosum</name>
    <dbReference type="NCBI Taxonomy" id="879819"/>
    <lineage>
        <taxon>Eukaryota</taxon>
        <taxon>Fungi</taxon>
        <taxon>Dikarya</taxon>
        <taxon>Basidiomycota</taxon>
        <taxon>Agaricomycotina</taxon>
        <taxon>Tremellomycetes</taxon>
        <taxon>Trichosporonales</taxon>
        <taxon>Trichosporonaceae</taxon>
        <taxon>Cutaneotrichosporon</taxon>
    </lineage>
</organism>
<sequence length="136" mass="14590">MALIQAAALAALVEHRNALVLSPAPSDPSTPSSASSTNSVGDSDSDSRGPTTPSSAAIAAVDARARAFAAYKTYLNKLIEARHRLAVLVYERRTRAVLAHNATWTHHIHRAAEAVEVARIGYEAMRVEMEQQGFVI</sequence>
<evidence type="ECO:0000313" key="3">
    <source>
        <dbReference type="Proteomes" id="UP000053611"/>
    </source>
</evidence>
<dbReference type="GeneID" id="28984846"/>
<feature type="compositionally biased region" description="Low complexity" evidence="1">
    <location>
        <begin position="22"/>
        <end position="39"/>
    </location>
</feature>
<evidence type="ECO:0000256" key="1">
    <source>
        <dbReference type="SAM" id="MobiDB-lite"/>
    </source>
</evidence>
<accession>A0A0J0XEU3</accession>
<feature type="region of interest" description="Disordered" evidence="1">
    <location>
        <begin position="21"/>
        <end position="55"/>
    </location>
</feature>
<reference evidence="2 3" key="1">
    <citation type="submission" date="2015-03" db="EMBL/GenBank/DDBJ databases">
        <title>Genomics and transcriptomics of the oil-accumulating basidiomycete yeast T. oleaginosus allow insights into substrate utilization and the diverse evolutionary trajectories of mating systems in fungi.</title>
        <authorList>
            <consortium name="DOE Joint Genome Institute"/>
            <person name="Kourist R."/>
            <person name="Kracht O."/>
            <person name="Bracharz F."/>
            <person name="Lipzen A."/>
            <person name="Nolan M."/>
            <person name="Ohm R."/>
            <person name="Grigoriev I."/>
            <person name="Sun S."/>
            <person name="Heitman J."/>
            <person name="Bruck T."/>
            <person name="Nowrousian M."/>
        </authorList>
    </citation>
    <scope>NUCLEOTIDE SEQUENCE [LARGE SCALE GENOMIC DNA]</scope>
    <source>
        <strain evidence="2 3">IBC0246</strain>
    </source>
</reference>
<dbReference type="EMBL" id="KQ087254">
    <property type="protein sequence ID" value="KLT39597.1"/>
    <property type="molecule type" value="Genomic_DNA"/>
</dbReference>
<proteinExistence type="predicted"/>
<protein>
    <submittedName>
        <fullName evidence="2">Uncharacterized protein</fullName>
    </submittedName>
</protein>
<name>A0A0J0XEU3_9TREE</name>
<dbReference type="RefSeq" id="XP_018276088.1">
    <property type="nucleotide sequence ID" value="XM_018424243.1"/>
</dbReference>
<dbReference type="Proteomes" id="UP000053611">
    <property type="component" value="Unassembled WGS sequence"/>
</dbReference>
<dbReference type="AlphaFoldDB" id="A0A0J0XEU3"/>